<keyword evidence="6" id="KW-1185">Reference proteome</keyword>
<feature type="domain" description="AAA+ ATPase" evidence="4">
    <location>
        <begin position="326"/>
        <end position="467"/>
    </location>
</feature>
<dbReference type="GO" id="GO:0005524">
    <property type="term" value="F:ATP binding"/>
    <property type="evidence" value="ECO:0007669"/>
    <property type="project" value="UniProtKB-KW"/>
</dbReference>
<dbReference type="PANTHER" id="PTHR23077">
    <property type="entry name" value="AAA-FAMILY ATPASE"/>
    <property type="match status" value="1"/>
</dbReference>
<dbReference type="Pfam" id="PF00004">
    <property type="entry name" value="AAA"/>
    <property type="match status" value="2"/>
</dbReference>
<accession>F2U5D7</accession>
<dbReference type="GO" id="GO:0016887">
    <property type="term" value="F:ATP hydrolysis activity"/>
    <property type="evidence" value="ECO:0007669"/>
    <property type="project" value="InterPro"/>
</dbReference>
<dbReference type="InterPro" id="IPR041569">
    <property type="entry name" value="AAA_lid_3"/>
</dbReference>
<dbReference type="Proteomes" id="UP000007799">
    <property type="component" value="Unassembled WGS sequence"/>
</dbReference>
<dbReference type="PANTHER" id="PTHR23077:SF27">
    <property type="entry name" value="ATPASE FAMILY GENE 2 PROTEIN HOMOLOG A"/>
    <property type="match status" value="1"/>
</dbReference>
<reference evidence="5" key="1">
    <citation type="submission" date="2009-08" db="EMBL/GenBank/DDBJ databases">
        <title>Annotation of Salpingoeca rosetta.</title>
        <authorList>
            <consortium name="The Broad Institute Genome Sequencing Platform"/>
            <person name="Russ C."/>
            <person name="Cuomo C."/>
            <person name="Burger G."/>
            <person name="Gray M.W."/>
            <person name="Holland P.W.H."/>
            <person name="King N."/>
            <person name="Lang F.B.F."/>
            <person name="Roger A.J."/>
            <person name="Ruiz-Trillo I."/>
            <person name="Young S.K."/>
            <person name="Zeng Q."/>
            <person name="Gargeya S."/>
            <person name="Alvarado L."/>
            <person name="Berlin A."/>
            <person name="Chapman S.B."/>
            <person name="Chen Z."/>
            <person name="Freedman E."/>
            <person name="Gellesch M."/>
            <person name="Goldberg J."/>
            <person name="Griggs A."/>
            <person name="Gujja S."/>
            <person name="Heilman E."/>
            <person name="Heiman D."/>
            <person name="Howarth C."/>
            <person name="Mehta T."/>
            <person name="Neiman D."/>
            <person name="Pearson M."/>
            <person name="Roberts A."/>
            <person name="Saif S."/>
            <person name="Shea T."/>
            <person name="Shenoy N."/>
            <person name="Sisk P."/>
            <person name="Stolte C."/>
            <person name="Sykes S."/>
            <person name="White J."/>
            <person name="Yandava C."/>
            <person name="Haas B."/>
            <person name="Nusbaum C."/>
            <person name="Birren B."/>
        </authorList>
    </citation>
    <scope>NUCLEOTIDE SEQUENCE [LARGE SCALE GENOMIC DNA]</scope>
    <source>
        <strain evidence="5">ATCC 50818</strain>
    </source>
</reference>
<dbReference type="AlphaFoldDB" id="F2U5D7"/>
<dbReference type="GeneID" id="16076098"/>
<dbReference type="FunFam" id="3.40.50.300:FF:001985">
    <property type="entry name" value="Chromosome 9, whole genome shotgun sequence"/>
    <property type="match status" value="1"/>
</dbReference>
<feature type="compositionally biased region" description="Pro residues" evidence="3">
    <location>
        <begin position="196"/>
        <end position="208"/>
    </location>
</feature>
<protein>
    <submittedName>
        <fullName evidence="5">ATPase AFG2 protein</fullName>
    </submittedName>
</protein>
<dbReference type="SUPFAM" id="SSF52540">
    <property type="entry name" value="P-loop containing nucleoside triphosphate hydrolases"/>
    <property type="match status" value="2"/>
</dbReference>
<dbReference type="eggNOG" id="KOG0730">
    <property type="taxonomic scope" value="Eukaryota"/>
</dbReference>
<feature type="compositionally biased region" description="Basic residues" evidence="3">
    <location>
        <begin position="1"/>
        <end position="11"/>
    </location>
</feature>
<dbReference type="SMART" id="SM00382">
    <property type="entry name" value="AAA"/>
    <property type="match status" value="2"/>
</dbReference>
<dbReference type="InterPro" id="IPR003593">
    <property type="entry name" value="AAA+_ATPase"/>
</dbReference>
<feature type="compositionally biased region" description="Low complexity" evidence="3">
    <location>
        <begin position="12"/>
        <end position="26"/>
    </location>
</feature>
<feature type="domain" description="AAA+ ATPase" evidence="4">
    <location>
        <begin position="611"/>
        <end position="748"/>
    </location>
</feature>
<dbReference type="RefSeq" id="XP_004995517.1">
    <property type="nucleotide sequence ID" value="XM_004995460.1"/>
</dbReference>
<dbReference type="InterPro" id="IPR027417">
    <property type="entry name" value="P-loop_NTPase"/>
</dbReference>
<dbReference type="Pfam" id="PF17862">
    <property type="entry name" value="AAA_lid_3"/>
    <property type="match status" value="2"/>
</dbReference>
<dbReference type="GO" id="GO:0005737">
    <property type="term" value="C:cytoplasm"/>
    <property type="evidence" value="ECO:0007669"/>
    <property type="project" value="TreeGrafter"/>
</dbReference>
<feature type="compositionally biased region" description="Acidic residues" evidence="3">
    <location>
        <begin position="532"/>
        <end position="542"/>
    </location>
</feature>
<dbReference type="InterPro" id="IPR004201">
    <property type="entry name" value="Cdc48_dom2"/>
</dbReference>
<dbReference type="Pfam" id="PF02933">
    <property type="entry name" value="CDC48_2"/>
    <property type="match status" value="1"/>
</dbReference>
<evidence type="ECO:0000256" key="3">
    <source>
        <dbReference type="SAM" id="MobiDB-lite"/>
    </source>
</evidence>
<feature type="region of interest" description="Disordered" evidence="3">
    <location>
        <begin position="523"/>
        <end position="545"/>
    </location>
</feature>
<dbReference type="OMA" id="ICESTIN"/>
<dbReference type="PROSITE" id="PS00674">
    <property type="entry name" value="AAA"/>
    <property type="match status" value="2"/>
</dbReference>
<dbReference type="EMBL" id="GL832962">
    <property type="protein sequence ID" value="EGD83153.1"/>
    <property type="molecule type" value="Genomic_DNA"/>
</dbReference>
<evidence type="ECO:0000256" key="2">
    <source>
        <dbReference type="ARBA" id="ARBA00022840"/>
    </source>
</evidence>
<dbReference type="Gene3D" id="1.10.8.60">
    <property type="match status" value="2"/>
</dbReference>
<evidence type="ECO:0000313" key="5">
    <source>
        <dbReference type="EMBL" id="EGD83153.1"/>
    </source>
</evidence>
<keyword evidence="2" id="KW-0067">ATP-binding</keyword>
<dbReference type="KEGG" id="sre:PTSG_03785"/>
<evidence type="ECO:0000313" key="6">
    <source>
        <dbReference type="Proteomes" id="UP000007799"/>
    </source>
</evidence>
<dbReference type="InterPro" id="IPR003959">
    <property type="entry name" value="ATPase_AAA_core"/>
</dbReference>
<evidence type="ECO:0000256" key="1">
    <source>
        <dbReference type="ARBA" id="ARBA00022741"/>
    </source>
</evidence>
<dbReference type="CDD" id="cd19503">
    <property type="entry name" value="RecA-like_CDC48_NLV2_r1-like"/>
    <property type="match status" value="1"/>
</dbReference>
<feature type="region of interest" description="Disordered" evidence="3">
    <location>
        <begin position="188"/>
        <end position="247"/>
    </location>
</feature>
<evidence type="ECO:0000259" key="4">
    <source>
        <dbReference type="SMART" id="SM00382"/>
    </source>
</evidence>
<dbReference type="InParanoid" id="F2U5D7"/>
<dbReference type="InterPro" id="IPR050168">
    <property type="entry name" value="AAA_ATPase_domain"/>
</dbReference>
<sequence>MARKGKSRKSGRSSLASSTTASAPGTPHAADSRPRLCKPGKLSKPLPPGSVVISSSWQQELGLKLFDYVLLSFPDASSTNGDSQQHPAVIARVLPHFSTRKRVVLSPDLRESFQLPMDALVSVDPLPAALPFAHTVVLSGEGFNTTDVDVLADSVHTRLLGLAVTKDQRFKIPFMGGHLGLTVSSISCGDSASRPSLPPVPSPSPPSPSHTASAPSTAAEQDSGARGGDVAKEDGDGDAKDPSQMNASTFDAVRRFAIITARTRISIAQPEAMKQKEQRQRVHASASADVSYADVGGLAHQLQEVRDTVELALQNPQIFTQYGLAPPRGVLLVGPPGTGKTLIARAVARECGADVTVINGPEIISRTYGETERSLKAIFAKAAPSGRHLIFVDEIDAMCPARDAATSDLEKRIVTTMLTLMDGIAAKHSDGEGRVVVLAATNRPDALDPALRRPGRFDREVDVGVPNAMQRRQILRVLLRRFNHTCTDEDIDDVADRAHGYVGADLAAVCREAGLSIVRRAARTHSSNTNDGADDDGGDGGDGDGLTLRPEDLRFGLSQTRPSAMREVVVDVPRVTWADIGGNDDIKQCLKEAVEWPLKYSDAFVRLGIRPPSGILMYGPPGCSKTLMAKALANESHINFIAVKGPELFSKWVGESERAVREVFRKARAAAPSIIFFDEIDALGARRGSGQGSSVADRVLTQLLVEMDGVDELRNVTVVAATNRPDMVDAALLRPGRFDRKVYVGPPTARARAEILRMHLSRVPHASDVDVHDLAAQCDGFSGAEVASICREAALLHVEASSALAHQRTRLGEEQLGPVPKQAFLDAIKRVTPNITADMLAFYDRYRHAADQ</sequence>
<dbReference type="InterPro" id="IPR003960">
    <property type="entry name" value="ATPase_AAA_CS"/>
</dbReference>
<dbReference type="FunCoup" id="F2U5D7">
    <property type="interactions" value="610"/>
</dbReference>
<dbReference type="CDD" id="cd19511">
    <property type="entry name" value="RecA-like_CDC48_r2-like"/>
    <property type="match status" value="1"/>
</dbReference>
<feature type="compositionally biased region" description="Low complexity" evidence="3">
    <location>
        <begin position="209"/>
        <end position="219"/>
    </location>
</feature>
<feature type="region of interest" description="Disordered" evidence="3">
    <location>
        <begin position="1"/>
        <end position="43"/>
    </location>
</feature>
<keyword evidence="1" id="KW-0547">Nucleotide-binding</keyword>
<proteinExistence type="predicted"/>
<gene>
    <name evidence="5" type="ORF">PTSG_03785</name>
</gene>
<dbReference type="FunFam" id="3.40.50.300:FF:000661">
    <property type="entry name" value="calmodulin-interacting protein 111 isoform X1"/>
    <property type="match status" value="1"/>
</dbReference>
<feature type="compositionally biased region" description="Basic and acidic residues" evidence="3">
    <location>
        <begin position="229"/>
        <end position="241"/>
    </location>
</feature>
<organism evidence="6">
    <name type="scientific">Salpingoeca rosetta (strain ATCC 50818 / BSB-021)</name>
    <dbReference type="NCBI Taxonomy" id="946362"/>
    <lineage>
        <taxon>Eukaryota</taxon>
        <taxon>Choanoflagellata</taxon>
        <taxon>Craspedida</taxon>
        <taxon>Salpingoecidae</taxon>
        <taxon>Salpingoeca</taxon>
    </lineage>
</organism>
<dbReference type="STRING" id="946362.F2U5D7"/>
<dbReference type="OrthoDB" id="27435at2759"/>
<name>F2U5D7_SALR5</name>
<dbReference type="Gene3D" id="3.40.50.300">
    <property type="entry name" value="P-loop containing nucleotide triphosphate hydrolases"/>
    <property type="match status" value="2"/>
</dbReference>